<accession>A0A7C3UQY3</accession>
<keyword evidence="1" id="KW-0812">Transmembrane</keyword>
<name>A0A7C3UQY3_UNCW3</name>
<proteinExistence type="predicted"/>
<sequence length="95" mass="10755">MGGSEIGKKIVLGISLFFILSFLIRSVSEYASLQGKIEEEKSFKQFYERSFGTSGYTLMDAEIERCKKEQTKWIIIALILGGMAILCLYELTKKS</sequence>
<dbReference type="AlphaFoldDB" id="A0A7C3UQY3"/>
<evidence type="ECO:0000256" key="1">
    <source>
        <dbReference type="SAM" id="Phobius"/>
    </source>
</evidence>
<organism evidence="2">
    <name type="scientific">candidate division WOR-3 bacterium</name>
    <dbReference type="NCBI Taxonomy" id="2052148"/>
    <lineage>
        <taxon>Bacteria</taxon>
        <taxon>Bacteria division WOR-3</taxon>
    </lineage>
</organism>
<keyword evidence="1" id="KW-0472">Membrane</keyword>
<feature type="transmembrane region" description="Helical" evidence="1">
    <location>
        <begin position="6"/>
        <end position="24"/>
    </location>
</feature>
<gene>
    <name evidence="2" type="ORF">ENX07_04590</name>
</gene>
<dbReference type="EMBL" id="DTMQ01000031">
    <property type="protein sequence ID" value="HGE99330.1"/>
    <property type="molecule type" value="Genomic_DNA"/>
</dbReference>
<protein>
    <submittedName>
        <fullName evidence="2">Uncharacterized protein</fullName>
    </submittedName>
</protein>
<comment type="caution">
    <text evidence="2">The sequence shown here is derived from an EMBL/GenBank/DDBJ whole genome shotgun (WGS) entry which is preliminary data.</text>
</comment>
<feature type="transmembrane region" description="Helical" evidence="1">
    <location>
        <begin position="73"/>
        <end position="92"/>
    </location>
</feature>
<evidence type="ECO:0000313" key="2">
    <source>
        <dbReference type="EMBL" id="HGE99330.1"/>
    </source>
</evidence>
<keyword evidence="1" id="KW-1133">Transmembrane helix</keyword>
<reference evidence="2" key="1">
    <citation type="journal article" date="2020" name="mSystems">
        <title>Genome- and Community-Level Interaction Insights into Carbon Utilization and Element Cycling Functions of Hydrothermarchaeota in Hydrothermal Sediment.</title>
        <authorList>
            <person name="Zhou Z."/>
            <person name="Liu Y."/>
            <person name="Xu W."/>
            <person name="Pan J."/>
            <person name="Luo Z.H."/>
            <person name="Li M."/>
        </authorList>
    </citation>
    <scope>NUCLEOTIDE SEQUENCE [LARGE SCALE GENOMIC DNA]</scope>
    <source>
        <strain evidence="2">SpSt-906</strain>
    </source>
</reference>